<feature type="region of interest" description="Disordered" evidence="1">
    <location>
        <begin position="121"/>
        <end position="157"/>
    </location>
</feature>
<sequence length="157" mass="17299">MVPCHLCGKDAVGGWIHGFVPSPDRLKVGLCPEHDSPDHRRVVRAVWRRLMEREVATLNTCNAHHAGPPRLRRLHVTFVEGGSVTTDCLSCETPDTNTLRVLLPDGTLRFHPLSRIRTWEITSPPPADDGNSHDNVPPVLQTADTKTEDGHTPPTAS</sequence>
<evidence type="ECO:0000313" key="3">
    <source>
        <dbReference type="Proteomes" id="UP000009173"/>
    </source>
</evidence>
<proteinExistence type="predicted"/>
<dbReference type="EMBL" id="CP000527">
    <property type="protein sequence ID" value="ABM28530.1"/>
    <property type="molecule type" value="Genomic_DNA"/>
</dbReference>
<evidence type="ECO:0000256" key="1">
    <source>
        <dbReference type="SAM" id="MobiDB-lite"/>
    </source>
</evidence>
<dbReference type="Proteomes" id="UP000009173">
    <property type="component" value="Chromosome"/>
</dbReference>
<protein>
    <submittedName>
        <fullName evidence="2">Uncharacterized protein</fullName>
    </submittedName>
</protein>
<name>A0A0H3A7P5_NITV4</name>
<gene>
    <name evidence="2" type="ordered locus">Dvul_1513</name>
</gene>
<reference evidence="3" key="1">
    <citation type="journal article" date="2009" name="Environ. Microbiol.">
        <title>Contribution of mobile genetic elements to Desulfovibrio vulgaris genome plasticity.</title>
        <authorList>
            <person name="Walker C.B."/>
            <person name="Stolyar S."/>
            <person name="Chivian D."/>
            <person name="Pinel N."/>
            <person name="Gabster J.A."/>
            <person name="Dehal P.S."/>
            <person name="He Z."/>
            <person name="Yang Z.K."/>
            <person name="Yen H.C."/>
            <person name="Zhou J."/>
            <person name="Wall J.D."/>
            <person name="Hazen T.C."/>
            <person name="Arkin A.P."/>
            <person name="Stahl D.A."/>
        </authorList>
    </citation>
    <scope>NUCLEOTIDE SEQUENCE [LARGE SCALE GENOMIC DNA]</scope>
    <source>
        <strain evidence="3">DP4</strain>
    </source>
</reference>
<organism evidence="2 3">
    <name type="scientific">Nitratidesulfovibrio vulgaris (strain DP4)</name>
    <name type="common">Desulfovibrio vulgaris</name>
    <dbReference type="NCBI Taxonomy" id="391774"/>
    <lineage>
        <taxon>Bacteria</taxon>
        <taxon>Pseudomonadati</taxon>
        <taxon>Thermodesulfobacteriota</taxon>
        <taxon>Desulfovibrionia</taxon>
        <taxon>Desulfovibrionales</taxon>
        <taxon>Desulfovibrionaceae</taxon>
        <taxon>Nitratidesulfovibrio</taxon>
    </lineage>
</organism>
<evidence type="ECO:0000313" key="2">
    <source>
        <dbReference type="EMBL" id="ABM28530.1"/>
    </source>
</evidence>
<dbReference type="AlphaFoldDB" id="A0A0H3A7P5"/>
<dbReference type="RefSeq" id="WP_011792318.1">
    <property type="nucleotide sequence ID" value="NC_008751.1"/>
</dbReference>
<dbReference type="KEGG" id="dvl:Dvul_1513"/>
<accession>A0A0H3A7P5</accession>
<dbReference type="HOGENOM" id="CLU_1913719_0_0_7"/>